<name>A0A4U5NKE3_STECR</name>
<feature type="compositionally biased region" description="Basic and acidic residues" evidence="1">
    <location>
        <begin position="92"/>
        <end position="109"/>
    </location>
</feature>
<dbReference type="AlphaFoldDB" id="A0A4U5NKE3"/>
<keyword evidence="3" id="KW-1185">Reference proteome</keyword>
<reference evidence="2 3" key="2">
    <citation type="journal article" date="2019" name="G3 (Bethesda)">
        <title>Hybrid Assembly of the Genome of the Entomopathogenic Nematode Steinernema carpocapsae Identifies the X-Chromosome.</title>
        <authorList>
            <person name="Serra L."/>
            <person name="Macchietto M."/>
            <person name="Macias-Munoz A."/>
            <person name="McGill C.J."/>
            <person name="Rodriguez I.M."/>
            <person name="Rodriguez B."/>
            <person name="Murad R."/>
            <person name="Mortazavi A."/>
        </authorList>
    </citation>
    <scope>NUCLEOTIDE SEQUENCE [LARGE SCALE GENOMIC DNA]</scope>
    <source>
        <strain evidence="2 3">ALL</strain>
    </source>
</reference>
<organism evidence="2 3">
    <name type="scientific">Steinernema carpocapsae</name>
    <name type="common">Entomopathogenic nematode</name>
    <dbReference type="NCBI Taxonomy" id="34508"/>
    <lineage>
        <taxon>Eukaryota</taxon>
        <taxon>Metazoa</taxon>
        <taxon>Ecdysozoa</taxon>
        <taxon>Nematoda</taxon>
        <taxon>Chromadorea</taxon>
        <taxon>Rhabditida</taxon>
        <taxon>Tylenchina</taxon>
        <taxon>Panagrolaimomorpha</taxon>
        <taxon>Strongyloidoidea</taxon>
        <taxon>Steinernematidae</taxon>
        <taxon>Steinernema</taxon>
    </lineage>
</organism>
<evidence type="ECO:0000313" key="3">
    <source>
        <dbReference type="Proteomes" id="UP000298663"/>
    </source>
</evidence>
<comment type="caution">
    <text evidence="2">The sequence shown here is derived from an EMBL/GenBank/DDBJ whole genome shotgun (WGS) entry which is preliminary data.</text>
</comment>
<proteinExistence type="predicted"/>
<accession>A0A4U5NKE3</accession>
<evidence type="ECO:0000256" key="1">
    <source>
        <dbReference type="SAM" id="MobiDB-lite"/>
    </source>
</evidence>
<dbReference type="EMBL" id="AZBU02000004">
    <property type="protein sequence ID" value="TKR83256.1"/>
    <property type="molecule type" value="Genomic_DNA"/>
</dbReference>
<reference evidence="2 3" key="1">
    <citation type="journal article" date="2015" name="Genome Biol.">
        <title>Comparative genomics of Steinernema reveals deeply conserved gene regulatory networks.</title>
        <authorList>
            <person name="Dillman A.R."/>
            <person name="Macchietto M."/>
            <person name="Porter C.F."/>
            <person name="Rogers A."/>
            <person name="Williams B."/>
            <person name="Antoshechkin I."/>
            <person name="Lee M.M."/>
            <person name="Goodwin Z."/>
            <person name="Lu X."/>
            <person name="Lewis E.E."/>
            <person name="Goodrich-Blair H."/>
            <person name="Stock S.P."/>
            <person name="Adams B.J."/>
            <person name="Sternberg P.W."/>
            <person name="Mortazavi A."/>
        </authorList>
    </citation>
    <scope>NUCLEOTIDE SEQUENCE [LARGE SCALE GENOMIC DNA]</scope>
    <source>
        <strain evidence="2 3">ALL</strain>
    </source>
</reference>
<feature type="region of interest" description="Disordered" evidence="1">
    <location>
        <begin position="68"/>
        <end position="109"/>
    </location>
</feature>
<sequence length="109" mass="12509">MLNLIGEKEAYGLRFFKSPLNYLNALIFYLLEDFACTACSALINEKRDDADPCDLVWEMLEYLSAHRCQAKSSSTGRRPYPPPQIAAKRRGHPEETTDQRQSEDDPRNV</sequence>
<dbReference type="Proteomes" id="UP000298663">
    <property type="component" value="Unassembled WGS sequence"/>
</dbReference>
<protein>
    <submittedName>
        <fullName evidence="2">Uncharacterized protein</fullName>
    </submittedName>
</protein>
<gene>
    <name evidence="2" type="ORF">L596_016878</name>
</gene>
<evidence type="ECO:0000313" key="2">
    <source>
        <dbReference type="EMBL" id="TKR83256.1"/>
    </source>
</evidence>